<dbReference type="Proteomes" id="UP000516028">
    <property type="component" value="Chromosome"/>
</dbReference>
<name>A0A7H0GK70_9BURK</name>
<dbReference type="KEGG" id="daer:H9K75_23095"/>
<evidence type="ECO:0000256" key="1">
    <source>
        <dbReference type="SAM" id="MobiDB-lite"/>
    </source>
</evidence>
<reference evidence="2 3" key="1">
    <citation type="submission" date="2020-08" db="EMBL/GenBank/DDBJ databases">
        <title>Genome sequence of Diaphorobacter aerolatus KACC 16536T.</title>
        <authorList>
            <person name="Hyun D.-W."/>
            <person name="Bae J.-W."/>
        </authorList>
    </citation>
    <scope>NUCLEOTIDE SEQUENCE [LARGE SCALE GENOMIC DNA]</scope>
    <source>
        <strain evidence="2 3">KACC 16536</strain>
    </source>
</reference>
<dbReference type="AlphaFoldDB" id="A0A7H0GK70"/>
<evidence type="ECO:0000313" key="2">
    <source>
        <dbReference type="EMBL" id="QNP48686.1"/>
    </source>
</evidence>
<dbReference type="EMBL" id="CP060783">
    <property type="protein sequence ID" value="QNP48686.1"/>
    <property type="molecule type" value="Genomic_DNA"/>
</dbReference>
<accession>A0A7H0GK70</accession>
<dbReference type="RefSeq" id="WP_187724281.1">
    <property type="nucleotide sequence ID" value="NZ_CP060783.1"/>
</dbReference>
<evidence type="ECO:0000313" key="3">
    <source>
        <dbReference type="Proteomes" id="UP000516028"/>
    </source>
</evidence>
<feature type="region of interest" description="Disordered" evidence="1">
    <location>
        <begin position="34"/>
        <end position="61"/>
    </location>
</feature>
<proteinExistence type="predicted"/>
<organism evidence="2 3">
    <name type="scientific">Diaphorobacter aerolatus</name>
    <dbReference type="NCBI Taxonomy" id="1288495"/>
    <lineage>
        <taxon>Bacteria</taxon>
        <taxon>Pseudomonadati</taxon>
        <taxon>Pseudomonadota</taxon>
        <taxon>Betaproteobacteria</taxon>
        <taxon>Burkholderiales</taxon>
        <taxon>Comamonadaceae</taxon>
        <taxon>Diaphorobacter</taxon>
    </lineage>
</organism>
<sequence length="61" mass="6976">MLMQQVLDDFAIDLPDLLSPPDRTYSETPLRVRLMDERPIAPHSPSLKRRPKPPRVSTLPA</sequence>
<gene>
    <name evidence="2" type="ORF">H9K75_23095</name>
</gene>
<protein>
    <submittedName>
        <fullName evidence="2">Uncharacterized protein</fullName>
    </submittedName>
</protein>
<keyword evidence="3" id="KW-1185">Reference proteome</keyword>